<dbReference type="InterPro" id="IPR002314">
    <property type="entry name" value="aa-tRNA-synt_IIb"/>
</dbReference>
<dbReference type="InterPro" id="IPR015866">
    <property type="entry name" value="Ser-tRNA-synth_1_N"/>
</dbReference>
<dbReference type="Proteomes" id="UP000189513">
    <property type="component" value="Unassembled WGS sequence"/>
</dbReference>
<evidence type="ECO:0000256" key="4">
    <source>
        <dbReference type="ARBA" id="ARBA00022840"/>
    </source>
</evidence>
<feature type="binding site" evidence="10">
    <location>
        <begin position="381"/>
        <end position="384"/>
    </location>
    <ligand>
        <name>ATP</name>
        <dbReference type="ChEBI" id="CHEBI:30616"/>
    </ligand>
</feature>
<evidence type="ECO:0000256" key="10">
    <source>
        <dbReference type="PIRSR" id="PIRSR001529-2"/>
    </source>
</evidence>
<dbReference type="EC" id="6.1.1.11" evidence="1"/>
<dbReference type="InterPro" id="IPR002317">
    <property type="entry name" value="Ser-tRNA-ligase_type_1"/>
</dbReference>
<keyword evidence="6" id="KW-0030">Aminoacyl-tRNA synthetase</keyword>
<dbReference type="Pfam" id="PF02403">
    <property type="entry name" value="Seryl_tRNA_N"/>
    <property type="match status" value="1"/>
</dbReference>
<keyword evidence="14" id="KW-1185">Reference proteome</keyword>
<proteinExistence type="predicted"/>
<evidence type="ECO:0000256" key="3">
    <source>
        <dbReference type="ARBA" id="ARBA00022741"/>
    </source>
</evidence>
<dbReference type="PROSITE" id="PS50862">
    <property type="entry name" value="AA_TRNA_LIGASE_II"/>
    <property type="match status" value="1"/>
</dbReference>
<dbReference type="Gene3D" id="3.30.930.10">
    <property type="entry name" value="Bira Bifunctional Protein, Domain 2"/>
    <property type="match status" value="1"/>
</dbReference>
<feature type="domain" description="Aminoacyl-transfer RNA synthetases class-II family profile" evidence="11">
    <location>
        <begin position="199"/>
        <end position="443"/>
    </location>
</feature>
<dbReference type="EMBL" id="LK052891">
    <property type="protein sequence ID" value="CDR41114.1"/>
    <property type="molecule type" value="Genomic_DNA"/>
</dbReference>
<feature type="binding site" evidence="10">
    <location>
        <begin position="294"/>
        <end position="296"/>
    </location>
    <ligand>
        <name>ATP</name>
        <dbReference type="ChEBI" id="CHEBI:30616"/>
    </ligand>
</feature>
<organism evidence="12">
    <name type="scientific">Cyberlindnera fabianii</name>
    <name type="common">Yeast</name>
    <name type="synonym">Hansenula fabianii</name>
    <dbReference type="NCBI Taxonomy" id="36022"/>
    <lineage>
        <taxon>Eukaryota</taxon>
        <taxon>Fungi</taxon>
        <taxon>Dikarya</taxon>
        <taxon>Ascomycota</taxon>
        <taxon>Saccharomycotina</taxon>
        <taxon>Saccharomycetes</taxon>
        <taxon>Phaffomycetales</taxon>
        <taxon>Phaffomycetaceae</taxon>
        <taxon>Cyberlindnera</taxon>
    </lineage>
</organism>
<dbReference type="InterPro" id="IPR033729">
    <property type="entry name" value="SerRS_core"/>
</dbReference>
<dbReference type="InterPro" id="IPR010978">
    <property type="entry name" value="tRNA-bd_arm"/>
</dbReference>
<evidence type="ECO:0000313" key="12">
    <source>
        <dbReference type="EMBL" id="CDR41114.1"/>
    </source>
</evidence>
<dbReference type="GO" id="GO:0005524">
    <property type="term" value="F:ATP binding"/>
    <property type="evidence" value="ECO:0007669"/>
    <property type="project" value="UniProtKB-KW"/>
</dbReference>
<name>A0A061AU81_CYBFA</name>
<feature type="binding site" evidence="9">
    <location>
        <position position="294"/>
    </location>
    <ligand>
        <name>L-serine</name>
        <dbReference type="ChEBI" id="CHEBI:33384"/>
    </ligand>
</feature>
<dbReference type="InterPro" id="IPR006195">
    <property type="entry name" value="aa-tRNA-synth_II"/>
</dbReference>
<dbReference type="NCBIfam" id="TIGR00414">
    <property type="entry name" value="serS"/>
    <property type="match status" value="1"/>
</dbReference>
<evidence type="ECO:0000313" key="14">
    <source>
        <dbReference type="Proteomes" id="UP000189513"/>
    </source>
</evidence>
<dbReference type="OrthoDB" id="10264585at2759"/>
<dbReference type="SUPFAM" id="SSF46589">
    <property type="entry name" value="tRNA-binding arm"/>
    <property type="match status" value="1"/>
</dbReference>
<dbReference type="Pfam" id="PF00587">
    <property type="entry name" value="tRNA-synt_2b"/>
    <property type="match status" value="1"/>
</dbReference>
<dbReference type="PRINTS" id="PR00981">
    <property type="entry name" value="TRNASYNTHSER"/>
</dbReference>
<feature type="binding site" evidence="10">
    <location>
        <begin position="310"/>
        <end position="313"/>
    </location>
    <ligand>
        <name>ATP</name>
        <dbReference type="ChEBI" id="CHEBI:30616"/>
    </ligand>
</feature>
<dbReference type="Gene3D" id="1.10.287.40">
    <property type="entry name" value="Serine-tRNA synthetase, tRNA binding domain"/>
    <property type="match status" value="1"/>
</dbReference>
<feature type="binding site" evidence="9">
    <location>
        <position position="263"/>
    </location>
    <ligand>
        <name>L-serine</name>
        <dbReference type="ChEBI" id="CHEBI:33384"/>
    </ligand>
</feature>
<keyword evidence="5" id="KW-0648">Protein biosynthesis</keyword>
<dbReference type="PIRSF" id="PIRSF001529">
    <property type="entry name" value="Ser-tRNA-synth_IIa"/>
    <property type="match status" value="1"/>
</dbReference>
<evidence type="ECO:0000256" key="1">
    <source>
        <dbReference type="ARBA" id="ARBA00012840"/>
    </source>
</evidence>
<keyword evidence="4 10" id="KW-0067">ATP-binding</keyword>
<evidence type="ECO:0000256" key="9">
    <source>
        <dbReference type="PIRSR" id="PIRSR001529-1"/>
    </source>
</evidence>
<evidence type="ECO:0000256" key="8">
    <source>
        <dbReference type="ARBA" id="ARBA00034892"/>
    </source>
</evidence>
<evidence type="ECO:0000259" key="11">
    <source>
        <dbReference type="PROSITE" id="PS50862"/>
    </source>
</evidence>
<reference evidence="12" key="1">
    <citation type="journal article" date="2014" name="Genome Announc.">
        <title>Genome sequence of the yeast Cyberlindnera fabianii (Hansenula fabianii).</title>
        <authorList>
            <person name="Freel K.C."/>
            <person name="Sarilar V."/>
            <person name="Neuveglise C."/>
            <person name="Devillers H."/>
            <person name="Friedrich A."/>
            <person name="Schacherer J."/>
        </authorList>
    </citation>
    <scope>NUCLEOTIDE SEQUENCE</scope>
    <source>
        <strain evidence="12">YJS4271</strain>
    </source>
</reference>
<evidence type="ECO:0000313" key="13">
    <source>
        <dbReference type="EMBL" id="ONH68782.1"/>
    </source>
</evidence>
<accession>A0A061AU81</accession>
<dbReference type="OMA" id="PLNACGE"/>
<keyword evidence="3" id="KW-0547">Nucleotide-binding</keyword>
<dbReference type="InterPro" id="IPR045864">
    <property type="entry name" value="aa-tRNA-synth_II/BPL/LPL"/>
</dbReference>
<dbReference type="GO" id="GO:0004828">
    <property type="term" value="F:serine-tRNA ligase activity"/>
    <property type="evidence" value="ECO:0007669"/>
    <property type="project" value="UniProtKB-EC"/>
</dbReference>
<sequence>MLHTSSSRLALCRNVRLLCTKVPTNVALKKPSFDIKGIANNMDNILEVSKKRELPKHMIEKISGIPKLYEDHKTAMLSTNTLLQEKNTIQREIKSVMKAKGDISSLKAKQVENRLKEKELSQAMSETEAALLDAVDLVPNSIDPSVTAEEQIVRWINPKEEYKSNEKLAHNKIGVELGLVDLASAATVSGSSWYYLLGDGALLEQALVQYALKVARKHGFKMTIPPSIVRNEVAAACGFKPKDLNNEVQTYQLTNGDLCLTGTAEIPLAGLGINTTFKESELPIRRVGVSRSYRAEAGARGKDTKGLYRVHEFTKVELFVWATEKQSVDELEKLRSLQEDLISSLGLTAKVINMPYNDLGSPAYKKYDIEAWMPGRESFGEVTSASNCTDFQSRRLNTKYKSSVDGKNYFVHTLNGTAMAIPRVIIGIMENFYDPATKQIAIPKVLQPYMDDKEFMCADKNPFS</sequence>
<dbReference type="VEuPathDB" id="FungiDB:BON22_1258"/>
<reference evidence="13" key="3">
    <citation type="submission" date="2017-01" db="EMBL/GenBank/DDBJ databases">
        <authorList>
            <person name="Mah S.A."/>
            <person name="Swanson W.J."/>
            <person name="Moy G.W."/>
            <person name="Vacquier V.D."/>
        </authorList>
    </citation>
    <scope>NUCLEOTIDE SEQUENCE [LARGE SCALE GENOMIC DNA]</scope>
    <source>
        <strain evidence="13">65</strain>
    </source>
</reference>
<dbReference type="CDD" id="cd00770">
    <property type="entry name" value="SerRS_core"/>
    <property type="match status" value="1"/>
</dbReference>
<reference evidence="14" key="2">
    <citation type="journal article" date="2017" name="Genome Announc.">
        <title>Genome sequences of Cyberlindnera fabianii 65, Pichia kudriavzevii 129, and Saccharomyces cerevisiae 131 isolated from fermented masau fruits in Zimbabwe.</title>
        <authorList>
            <person name="van Rijswijck I.M.H."/>
            <person name="Derks M.F.L."/>
            <person name="Abee T."/>
            <person name="de Ridder D."/>
            <person name="Smid E.J."/>
        </authorList>
    </citation>
    <scope>NUCLEOTIDE SEQUENCE [LARGE SCALE GENOMIC DNA]</scope>
    <source>
        <strain evidence="14">65</strain>
    </source>
</reference>
<dbReference type="EMBL" id="MPUK01000002">
    <property type="protein sequence ID" value="ONH68782.1"/>
    <property type="molecule type" value="Genomic_DNA"/>
</dbReference>
<dbReference type="SUPFAM" id="SSF55681">
    <property type="entry name" value="Class II aaRS and biotin synthetases"/>
    <property type="match status" value="1"/>
</dbReference>
<dbReference type="PANTHER" id="PTHR11778">
    <property type="entry name" value="SERYL-TRNA SYNTHETASE"/>
    <property type="match status" value="1"/>
</dbReference>
<dbReference type="GO" id="GO:0006434">
    <property type="term" value="P:seryl-tRNA aminoacylation"/>
    <property type="evidence" value="ECO:0007669"/>
    <property type="project" value="InterPro"/>
</dbReference>
<feature type="binding site" evidence="9">
    <location>
        <position position="317"/>
    </location>
    <ligand>
        <name>L-serine</name>
        <dbReference type="ChEBI" id="CHEBI:33384"/>
    </ligand>
</feature>
<evidence type="ECO:0000256" key="7">
    <source>
        <dbReference type="ARBA" id="ARBA00031113"/>
    </source>
</evidence>
<dbReference type="STRING" id="36022.A0A061AU81"/>
<feature type="site" description="Important for serine binding" evidence="9">
    <location>
        <position position="417"/>
    </location>
</feature>
<dbReference type="AlphaFoldDB" id="A0A061AU81"/>
<keyword evidence="2 13" id="KW-0436">Ligase</keyword>
<protein>
    <recommendedName>
        <fullName evidence="1">serine--tRNA ligase</fullName>
        <ecNumber evidence="1">6.1.1.11</ecNumber>
    </recommendedName>
    <alternativeName>
        <fullName evidence="7">Seryl-tRNA synthetase</fullName>
    </alternativeName>
    <alternativeName>
        <fullName evidence="8">Seryl-tRNA(Ser) synthetase</fullName>
    </alternativeName>
</protein>
<evidence type="ECO:0000256" key="2">
    <source>
        <dbReference type="ARBA" id="ARBA00022598"/>
    </source>
</evidence>
<dbReference type="UniPathway" id="UPA00906">
    <property type="reaction ID" value="UER00895"/>
</dbReference>
<gene>
    <name evidence="13" type="ORF">BON22_1258</name>
    <name evidence="12" type="ORF">CYFA0S_06e01948g</name>
</gene>
<evidence type="ECO:0000256" key="6">
    <source>
        <dbReference type="ARBA" id="ARBA00023146"/>
    </source>
</evidence>
<dbReference type="InterPro" id="IPR042103">
    <property type="entry name" value="SerRS_1_N_sf"/>
</dbReference>
<feature type="binding site" evidence="9">
    <location>
        <position position="415"/>
    </location>
    <ligand>
        <name>L-serine</name>
        <dbReference type="ChEBI" id="CHEBI:33384"/>
    </ligand>
</feature>
<evidence type="ECO:0000256" key="5">
    <source>
        <dbReference type="ARBA" id="ARBA00022917"/>
    </source>
</evidence>